<evidence type="ECO:0000313" key="9">
    <source>
        <dbReference type="Proteomes" id="UP000515156"/>
    </source>
</evidence>
<evidence type="ECO:0000256" key="3">
    <source>
        <dbReference type="ARBA" id="ARBA00011144"/>
    </source>
</evidence>
<evidence type="ECO:0000256" key="4">
    <source>
        <dbReference type="ARBA" id="ARBA00022514"/>
    </source>
</evidence>
<evidence type="ECO:0000256" key="2">
    <source>
        <dbReference type="ARBA" id="ARBA00008813"/>
    </source>
</evidence>
<dbReference type="PANTHER" id="PTHR48482">
    <property type="entry name" value="INTERLEUKIN-19-RELATED"/>
    <property type="match status" value="1"/>
</dbReference>
<dbReference type="Gene3D" id="1.20.1250.10">
    <property type="match status" value="1"/>
</dbReference>
<evidence type="ECO:0000256" key="6">
    <source>
        <dbReference type="ARBA" id="ARBA00022729"/>
    </source>
</evidence>
<accession>A0A6P7ZDP1</accession>
<organism evidence="9 10">
    <name type="scientific">Microcaecilia unicolor</name>
    <dbReference type="NCBI Taxonomy" id="1415580"/>
    <lineage>
        <taxon>Eukaryota</taxon>
        <taxon>Metazoa</taxon>
        <taxon>Chordata</taxon>
        <taxon>Craniata</taxon>
        <taxon>Vertebrata</taxon>
        <taxon>Euteleostomi</taxon>
        <taxon>Amphibia</taxon>
        <taxon>Gymnophiona</taxon>
        <taxon>Siphonopidae</taxon>
        <taxon>Microcaecilia</taxon>
    </lineage>
</organism>
<keyword evidence="6" id="KW-0732">Signal</keyword>
<dbReference type="GO" id="GO:0001817">
    <property type="term" value="P:regulation of cytokine production"/>
    <property type="evidence" value="ECO:0007669"/>
    <property type="project" value="UniProtKB-ARBA"/>
</dbReference>
<dbReference type="Proteomes" id="UP000515156">
    <property type="component" value="Chromosome 12"/>
</dbReference>
<comment type="subcellular location">
    <subcellularLocation>
        <location evidence="1 8">Secreted</location>
    </subcellularLocation>
</comment>
<evidence type="ECO:0000256" key="5">
    <source>
        <dbReference type="ARBA" id="ARBA00022525"/>
    </source>
</evidence>
<evidence type="ECO:0000256" key="8">
    <source>
        <dbReference type="RuleBase" id="RU368043"/>
    </source>
</evidence>
<dbReference type="InterPro" id="IPR020443">
    <property type="entry name" value="IL-10/19/20/24/26"/>
</dbReference>
<name>A0A6P7ZDP1_9AMPH</name>
<dbReference type="GO" id="GO:0005615">
    <property type="term" value="C:extracellular space"/>
    <property type="evidence" value="ECO:0007669"/>
    <property type="project" value="UniProtKB-UniRule"/>
</dbReference>
<reference evidence="10" key="1">
    <citation type="submission" date="2025-08" db="UniProtKB">
        <authorList>
            <consortium name="RefSeq"/>
        </authorList>
    </citation>
    <scope>IDENTIFICATION</scope>
</reference>
<dbReference type="GO" id="GO:0006955">
    <property type="term" value="P:immune response"/>
    <property type="evidence" value="ECO:0007669"/>
    <property type="project" value="InterPro"/>
</dbReference>
<dbReference type="SMART" id="SM00188">
    <property type="entry name" value="IL10"/>
    <property type="match status" value="1"/>
</dbReference>
<dbReference type="Pfam" id="PF00726">
    <property type="entry name" value="IL10"/>
    <property type="match status" value="1"/>
</dbReference>
<proteinExistence type="inferred from homology"/>
<dbReference type="InterPro" id="IPR009079">
    <property type="entry name" value="4_helix_cytokine-like_core"/>
</dbReference>
<dbReference type="RefSeq" id="XP_030077477.1">
    <property type="nucleotide sequence ID" value="XM_030221617.1"/>
</dbReference>
<dbReference type="PANTHER" id="PTHR48482:SF5">
    <property type="entry name" value="INTERLEUKIN-10"/>
    <property type="match status" value="1"/>
</dbReference>
<gene>
    <name evidence="10" type="primary">IL10</name>
</gene>
<dbReference type="KEGG" id="muo:115482056"/>
<comment type="similarity">
    <text evidence="2 8">Belongs to the IL-10 family.</text>
</comment>
<sequence length="168" mass="19516">MTYSAYETSLFWMAFALAFYGAFRVGELVHGSKTSAVPGGILKEYQMKDEALDIILLRDDLLEDLKGSLGCESLSEMIHFYLEEVLPKAEVDDKTTELALGFLGNMLQDLKHTLRRCRRFLACEKRSRTIKQIKEVYHQMKEKGIYKAMGEFDIFINYIETYVMERKK</sequence>
<dbReference type="InterPro" id="IPR000098">
    <property type="entry name" value="IL-10"/>
</dbReference>
<protein>
    <recommendedName>
        <fullName evidence="8">Interleukin family protein</fullName>
    </recommendedName>
</protein>
<dbReference type="AlphaFoldDB" id="A0A6P7ZDP1"/>
<dbReference type="FunCoup" id="A0A6P7ZDP1">
    <property type="interactions" value="694"/>
</dbReference>
<dbReference type="SUPFAM" id="SSF47266">
    <property type="entry name" value="4-helical cytokines"/>
    <property type="match status" value="1"/>
</dbReference>
<evidence type="ECO:0000256" key="7">
    <source>
        <dbReference type="ARBA" id="ARBA00023157"/>
    </source>
</evidence>
<comment type="function">
    <text evidence="8">Immune regulatory cytokine.</text>
</comment>
<keyword evidence="7" id="KW-1015">Disulfide bond</keyword>
<evidence type="ECO:0000313" key="10">
    <source>
        <dbReference type="RefSeq" id="XP_030077477.1"/>
    </source>
</evidence>
<dbReference type="GO" id="GO:0005125">
    <property type="term" value="F:cytokine activity"/>
    <property type="evidence" value="ECO:0007669"/>
    <property type="project" value="UniProtKB-UniRule"/>
</dbReference>
<dbReference type="CTD" id="3586"/>
<comment type="subunit">
    <text evidence="3">Homodimer. Interacts with IL10RA and IL10RB.</text>
</comment>
<dbReference type="OrthoDB" id="9931894at2759"/>
<keyword evidence="5 8" id="KW-0964">Secreted</keyword>
<dbReference type="PRINTS" id="PR01294">
    <property type="entry name" value="INTRLEUKIN10"/>
</dbReference>
<keyword evidence="4 8" id="KW-0202">Cytokine</keyword>
<keyword evidence="9" id="KW-1185">Reference proteome</keyword>
<dbReference type="InParanoid" id="A0A6P7ZDP1"/>
<evidence type="ECO:0000256" key="1">
    <source>
        <dbReference type="ARBA" id="ARBA00004613"/>
    </source>
</evidence>
<dbReference type="GeneID" id="115482056"/>